<sequence length="176" mass="19090">MKKLTMCGAAAVAIITGALLTAGAEGAPRREAPVKDQGGGVAPYAGRRNVDVQVKGGTLRGVIEWDYRFTGESSLKVWGAVTSTGRGCVQARLHYEEVLLGQGRSHGTNKGGFPDRFEEPVVGGQRRDLIVNSVCGSGKSHEFHRAWRLQPVSGRTKLWMDVWLGLKTEQAWSGWK</sequence>
<feature type="chain" id="PRO_5026159190" description="PLAT domain-containing protein" evidence="1">
    <location>
        <begin position="25"/>
        <end position="176"/>
    </location>
</feature>
<organism evidence="2 3">
    <name type="scientific">Actinomadura rudentiformis</name>
    <dbReference type="NCBI Taxonomy" id="359158"/>
    <lineage>
        <taxon>Bacteria</taxon>
        <taxon>Bacillati</taxon>
        <taxon>Actinomycetota</taxon>
        <taxon>Actinomycetes</taxon>
        <taxon>Streptosporangiales</taxon>
        <taxon>Thermomonosporaceae</taxon>
        <taxon>Actinomadura</taxon>
    </lineage>
</organism>
<name>A0A6H9Z1Z8_9ACTN</name>
<evidence type="ECO:0000256" key="1">
    <source>
        <dbReference type="SAM" id="SignalP"/>
    </source>
</evidence>
<dbReference type="Proteomes" id="UP000468735">
    <property type="component" value="Unassembled WGS sequence"/>
</dbReference>
<protein>
    <recommendedName>
        <fullName evidence="4">PLAT domain-containing protein</fullName>
    </recommendedName>
</protein>
<proteinExistence type="predicted"/>
<evidence type="ECO:0008006" key="4">
    <source>
        <dbReference type="Google" id="ProtNLM"/>
    </source>
</evidence>
<gene>
    <name evidence="2" type="ORF">F8566_15830</name>
</gene>
<keyword evidence="3" id="KW-1185">Reference proteome</keyword>
<dbReference type="EMBL" id="WBMT01000007">
    <property type="protein sequence ID" value="KAB2348286.1"/>
    <property type="molecule type" value="Genomic_DNA"/>
</dbReference>
<dbReference type="RefSeq" id="WP_151561015.1">
    <property type="nucleotide sequence ID" value="NZ_WBMT01000007.1"/>
</dbReference>
<evidence type="ECO:0000313" key="2">
    <source>
        <dbReference type="EMBL" id="KAB2348286.1"/>
    </source>
</evidence>
<keyword evidence="1" id="KW-0732">Signal</keyword>
<comment type="caution">
    <text evidence="2">The sequence shown here is derived from an EMBL/GenBank/DDBJ whole genome shotgun (WGS) entry which is preliminary data.</text>
</comment>
<feature type="signal peptide" evidence="1">
    <location>
        <begin position="1"/>
        <end position="24"/>
    </location>
</feature>
<dbReference type="AlphaFoldDB" id="A0A6H9Z1Z8"/>
<evidence type="ECO:0000313" key="3">
    <source>
        <dbReference type="Proteomes" id="UP000468735"/>
    </source>
</evidence>
<reference evidence="2 3" key="1">
    <citation type="submission" date="2019-09" db="EMBL/GenBank/DDBJ databases">
        <title>Actinomadura physcomitrii sp. nov., a novel actinomycete isolated from moss [Physcomitrium sphaericum (Ludw) Fuernr].</title>
        <authorList>
            <person name="Zhuang X."/>
            <person name="Liu C."/>
        </authorList>
    </citation>
    <scope>NUCLEOTIDE SEQUENCE [LARGE SCALE GENOMIC DNA]</scope>
    <source>
        <strain evidence="2 3">HMC1</strain>
    </source>
</reference>
<accession>A0A6H9Z1Z8</accession>